<feature type="region of interest" description="Disordered" evidence="1">
    <location>
        <begin position="1613"/>
        <end position="1639"/>
    </location>
</feature>
<dbReference type="GO" id="GO:0016020">
    <property type="term" value="C:membrane"/>
    <property type="evidence" value="ECO:0007669"/>
    <property type="project" value="InterPro"/>
</dbReference>
<evidence type="ECO:0000313" key="6">
    <source>
        <dbReference type="Proteomes" id="UP000069015"/>
    </source>
</evidence>
<dbReference type="EMBL" id="CP013612">
    <property type="protein sequence ID" value="ALU45268.1"/>
    <property type="molecule type" value="Genomic_DNA"/>
</dbReference>
<dbReference type="Pfam" id="PF19077">
    <property type="entry name" value="Big_13"/>
    <property type="match status" value="12"/>
</dbReference>
<dbReference type="GO" id="GO:0007156">
    <property type="term" value="P:homophilic cell adhesion via plasma membrane adhesion molecules"/>
    <property type="evidence" value="ECO:0007669"/>
    <property type="project" value="InterPro"/>
</dbReference>
<feature type="compositionally biased region" description="Low complexity" evidence="1">
    <location>
        <begin position="1628"/>
        <end position="1639"/>
    </location>
</feature>
<dbReference type="InterPro" id="IPR006644">
    <property type="entry name" value="Cadg"/>
</dbReference>
<dbReference type="CDD" id="cd11304">
    <property type="entry name" value="Cadherin_repeat"/>
    <property type="match status" value="1"/>
</dbReference>
<evidence type="ECO:0000256" key="2">
    <source>
        <dbReference type="SAM" id="SignalP"/>
    </source>
</evidence>
<dbReference type="Gene3D" id="2.60.40.2810">
    <property type="match status" value="5"/>
</dbReference>
<dbReference type="SMART" id="SM00112">
    <property type="entry name" value="CA"/>
    <property type="match status" value="4"/>
</dbReference>
<dbReference type="SMART" id="SM00736">
    <property type="entry name" value="CADG"/>
    <property type="match status" value="7"/>
</dbReference>
<accession>A0A0U2XBP6</accession>
<dbReference type="PANTHER" id="PTHR34720">
    <property type="entry name" value="MICROCYSTIN DEPENDENT PROTEIN"/>
    <property type="match status" value="1"/>
</dbReference>
<dbReference type="NCBIfam" id="NF041766">
    <property type="entry name" value="choice_anch_U"/>
    <property type="match status" value="1"/>
</dbReference>
<feature type="compositionally biased region" description="Low complexity" evidence="1">
    <location>
        <begin position="1519"/>
        <end position="1537"/>
    </location>
</feature>
<dbReference type="RefSeq" id="WP_058798166.1">
    <property type="nucleotide sequence ID" value="NZ_CP013612.1"/>
</dbReference>
<feature type="domain" description="Cadherin" evidence="3">
    <location>
        <begin position="5774"/>
        <end position="5847"/>
    </location>
</feature>
<dbReference type="Pfam" id="PF05345">
    <property type="entry name" value="He_PIG"/>
    <property type="match status" value="5"/>
</dbReference>
<dbReference type="NCBIfam" id="NF033510">
    <property type="entry name" value="Ca_tandemer"/>
    <property type="match status" value="24"/>
</dbReference>
<dbReference type="InterPro" id="IPR044016">
    <property type="entry name" value="Big_13"/>
</dbReference>
<dbReference type="InterPro" id="IPR010221">
    <property type="entry name" value="VCBS_dom"/>
</dbReference>
<name>A0A0U2XBP6_9GAMM</name>
<dbReference type="SUPFAM" id="SSF56925">
    <property type="entry name" value="OMPA-like"/>
    <property type="match status" value="1"/>
</dbReference>
<evidence type="ECO:0000313" key="5">
    <source>
        <dbReference type="EMBL" id="ALU45268.1"/>
    </source>
</evidence>
<feature type="region of interest" description="Disordered" evidence="1">
    <location>
        <begin position="1506"/>
        <end position="1566"/>
    </location>
</feature>
<dbReference type="Pfam" id="PF17803">
    <property type="entry name" value="Cadherin_4"/>
    <property type="match status" value="2"/>
</dbReference>
<feature type="domain" description="Cadherin" evidence="3">
    <location>
        <begin position="5187"/>
        <end position="5261"/>
    </location>
</feature>
<feature type="domain" description="Dystroglycan-type cadherin-like" evidence="4">
    <location>
        <begin position="4797"/>
        <end position="4889"/>
    </location>
</feature>
<proteinExistence type="predicted"/>
<dbReference type="Gene3D" id="2.60.40.3440">
    <property type="match status" value="4"/>
</dbReference>
<feature type="domain" description="Dystroglycan-type cadherin-like" evidence="4">
    <location>
        <begin position="4209"/>
        <end position="4302"/>
    </location>
</feature>
<feature type="domain" description="Dystroglycan-type cadherin-like" evidence="4">
    <location>
        <begin position="5076"/>
        <end position="5167"/>
    </location>
</feature>
<feature type="signal peptide" evidence="2">
    <location>
        <begin position="1"/>
        <end position="26"/>
    </location>
</feature>
<evidence type="ECO:0000256" key="1">
    <source>
        <dbReference type="SAM" id="MobiDB-lite"/>
    </source>
</evidence>
<dbReference type="InterPro" id="IPR053784">
    <property type="entry name" value="Choice_anch_U_dom"/>
</dbReference>
<feature type="domain" description="Cadherin" evidence="3">
    <location>
        <begin position="4909"/>
        <end position="4983"/>
    </location>
</feature>
<dbReference type="InterPro" id="IPR040853">
    <property type="entry name" value="RapA2_cadherin-like"/>
</dbReference>
<keyword evidence="2" id="KW-0732">Signal</keyword>
<feature type="domain" description="Dystroglycan-type cadherin-like" evidence="4">
    <location>
        <begin position="5846"/>
        <end position="5938"/>
    </location>
</feature>
<dbReference type="InterPro" id="IPR038081">
    <property type="entry name" value="CalX-like_sf"/>
</dbReference>
<dbReference type="InterPro" id="IPR013783">
    <property type="entry name" value="Ig-like_fold"/>
</dbReference>
<dbReference type="PANTHER" id="PTHR34720:SF9">
    <property type="entry name" value="BLR4714 PROTEIN"/>
    <property type="match status" value="1"/>
</dbReference>
<dbReference type="NCBIfam" id="TIGR01965">
    <property type="entry name" value="VCBS_repeat"/>
    <property type="match status" value="3"/>
</dbReference>
<feature type="region of interest" description="Disordered" evidence="1">
    <location>
        <begin position="208"/>
        <end position="229"/>
    </location>
</feature>
<protein>
    <recommendedName>
        <fullName evidence="7">Cadherin domain-containing protein</fullName>
    </recommendedName>
</protein>
<dbReference type="FunFam" id="2.60.40.10:FF:002543">
    <property type="match status" value="6"/>
</dbReference>
<dbReference type="Pfam" id="PF17963">
    <property type="entry name" value="Big_9"/>
    <property type="match status" value="13"/>
</dbReference>
<dbReference type="InterPro" id="IPR015919">
    <property type="entry name" value="Cadherin-like_sf"/>
</dbReference>
<dbReference type="SUPFAM" id="SSF49313">
    <property type="entry name" value="Cadherin-like"/>
    <property type="match status" value="7"/>
</dbReference>
<feature type="domain" description="Dystroglycan-type cadherin-like" evidence="4">
    <location>
        <begin position="4983"/>
        <end position="5075"/>
    </location>
</feature>
<reference evidence="5 6" key="1">
    <citation type="submission" date="2015-12" db="EMBL/GenBank/DDBJ databases">
        <title>Complete genome sequence of Pseudoalteromonas rubra SCSIO 6842, harboring a conjugative plasmid.</title>
        <authorList>
            <person name="Li B."/>
            <person name="Wang X."/>
        </authorList>
    </citation>
    <scope>NUCLEOTIDE SEQUENCE [LARGE SCALE GENOMIC DNA]</scope>
    <source>
        <strain evidence="5 6">SCSIO 6842</strain>
    </source>
</reference>
<feature type="domain" description="Dystroglycan-type cadherin-like" evidence="4">
    <location>
        <begin position="4890"/>
        <end position="4982"/>
    </location>
</feature>
<dbReference type="GO" id="GO:0005509">
    <property type="term" value="F:calcium ion binding"/>
    <property type="evidence" value="ECO:0007669"/>
    <property type="project" value="InterPro"/>
</dbReference>
<gene>
    <name evidence="5" type="ORF">AT705_20120</name>
</gene>
<feature type="domain" description="Dystroglycan-type cadherin-like" evidence="4">
    <location>
        <begin position="5169"/>
        <end position="5260"/>
    </location>
</feature>
<evidence type="ECO:0008006" key="7">
    <source>
        <dbReference type="Google" id="ProtNLM"/>
    </source>
</evidence>
<dbReference type="InterPro" id="IPR002126">
    <property type="entry name" value="Cadherin-like_dom"/>
</dbReference>
<dbReference type="KEGG" id="prr:AT705_20120"/>
<feature type="domain" description="Cadherin" evidence="3">
    <location>
        <begin position="5095"/>
        <end position="5168"/>
    </location>
</feature>
<dbReference type="Proteomes" id="UP000069015">
    <property type="component" value="Chromosome 2"/>
</dbReference>
<dbReference type="InterPro" id="IPR022357">
    <property type="entry name" value="MIP_CS"/>
</dbReference>
<organism evidence="5 6">
    <name type="scientific">Pseudoalteromonas rubra</name>
    <dbReference type="NCBI Taxonomy" id="43658"/>
    <lineage>
        <taxon>Bacteria</taxon>
        <taxon>Pseudomonadati</taxon>
        <taxon>Pseudomonadota</taxon>
        <taxon>Gammaproteobacteria</taxon>
        <taxon>Alteromonadales</taxon>
        <taxon>Pseudoalteromonadaceae</taxon>
        <taxon>Pseudoalteromonas</taxon>
    </lineage>
</organism>
<evidence type="ECO:0000259" key="3">
    <source>
        <dbReference type="SMART" id="SM00112"/>
    </source>
</evidence>
<evidence type="ECO:0000259" key="4">
    <source>
        <dbReference type="SMART" id="SM00736"/>
    </source>
</evidence>
<feature type="compositionally biased region" description="Polar residues" evidence="1">
    <location>
        <begin position="1538"/>
        <end position="1551"/>
    </location>
</feature>
<feature type="chain" id="PRO_5006834222" description="Cadherin domain-containing protein" evidence="2">
    <location>
        <begin position="27"/>
        <end position="7021"/>
    </location>
</feature>
<sequence length="7021" mass="707874">MRLSKVATAVTSAGISAALFSGNIWAGQKVLNYASGTGNPADVRDGSSNVPDISLDTAGAVTFILDGGVSGDNYTGDDFAFAFSSAYAPNFISNSGAAAVDKSYKLLESSGTHFSFDAITFVRATTTDDEHRVKLTGFKDSVQMVSVELAPPAGSGTGTTFSFSRSSDFNNALWQDIDTLIISFPDADPASTYDSRFAIQSITVDDATVSDSTPPQFEGGTSTPNDNATNVSLSNNIILDFDENIALGSGNITIRNVTDNSDFEVFNVATESDGTTTSPGAGRVSITSDKVYLNPTTDLTGNRNYAVRIDLGAVTDTAANDFTGISDDTTFNFSTANTTPVVDLDTGSGSSDSSASFSEGSGAVNIASSASATDADSDTIKTITITLTNGQDGASEGLNVTAAAQNALTGVSGASDITLQDSITITGATATPAEVTTFLQAITYNNTSSTPNETARTVSVVINDGTASSTTRTATVSVTDVTAASSTASGFNTSNGTNLNPAITFASGDETLTIADASHVSGSTASGGTGTDILSVPTSTNLANLTSLSGFETLTPDSGASITLTGAQHESFTTINGAGTNQFTLSTPDGSAVITGDADIETYVLGAGFTFTLGDAAQNVTGSSSADTVATGSLTATGTLAGSGGTDVLQLSNGASIAGATVSGFETLTVDANASVTMTEAQHDAFSTINGSATESITISAATDGLTAASAIETYVLGAANSITLSSAGQNVTGSSGNDTINIAALTATGTLNAAGGTDTLSMSSGASIAGATVSNFENLTLASGASVSMTASQPALFGGTITATGTETINISGDGDFTTLSNVESFSVGDSSTNSRTITVGAAGTSVTASSSNDAVTFNVGALSYTGTLTGDGTTADTVSLSSGANISGGTLANIVNLTLASGASVTMTPAQNASFSGTVTAAGSETITISGDGNFTTLSGIETYSVNDDSTNSRTITVTNASATISATASNDAITFDIAGSAFNGSLTGDATTGDAVSASDGADVSSGGFTNIGTLSLASGATVSIDAANVANDFTTAITGASGSETLKLVDGGTFNFGSTSVSEIENLAIGTNNIFTITLTDNFDSNGNSVTISNAVGFALSNAITLNASALSGDSINMTATDFDGSDIITGGSGTDTIRPGGGTDTMTGNAGNDNFVGDASDLNGDTITDLSVGDIITITGVTGLTTSNVRFNGTSTLQVDTNATDFSTAEVALSLTNSPANSLDFTVADNGANTDITFITPNDVPAFSNLNGGQTFTENGSAVIIDSDVLIADTELDALDSGAGNYNNATLTIARNGGASSQDVFGNNGLLGTLTESSTFTYNSTTVGTVTTNSSGTLVLTFNTNATSAIVDSVLQNITYQNSSEAPPASVTLDYTFNDGTANSTGTNQATVTITAQNDAPTDIALTATTINQSATGASANVATLSTTDVDTSDSHSYTLVSTGASANGTCTADTNNGSFQINGTSLQTQAALSAGSYVVCLQTSDTTTTFQKAFTITVNDDVAPNAPSTPDLDAGSDTGSSNSDNNTNDTTPTFSGTAESGSTVRLYSDQEGGGTTVIGTGTATGGNWQITTSALSAGVTHAITAKATDASSNESAASGSLSVTIDTSVPNAPGTPDLSAASDTGSSNTDNITNDTTATFTGIGTNGDTVTLISSIDGSVGSATVSGGIWSITTSALTAGTHTVTARATDTAGNTADSSGLSVVVDTSVSTPSITTPIEGDGRVNAAEDNHVLIAGTGADAGASVSVTIVDDNNNTTTRTVTADGSGNWTLSGNEIDVSGYNNGTLTVSANQTDTAGNTSSNATQTITLDNSAPSALTITTPIEGDGRVNATEDNDVLVAGTGAEAGNSVKVVISDGANEVDRTVTADSSGNWTLSGVELNVSGLTNGTLTVRATQFDSAGNESTAASQSITLDNSAPSALTITTPIEGDGRVNAAEDDDVLVAGSGAEAGNSVKVTISDGASSVERTVTADSSGNWTLSGSELNVSGLTNGTLTVRATQFDSAGNESTAATQSITLDNSAPSALTITTPIEGDGLVNAAEDNDVLIAGSGAEAGNSVKVTIGDGSSEVERTVTADSSGNWTLSGSELNVSGLNNGTLTVSAEQTDSAGNTSTAATQTITLDNSAPSAVTITTPIETDGIVNAAEDDDVLIAGSGAEAGNSVKVTISDGANEVERTVTADSSGNWTLSGSELNVSGLTNGTLTVSAIQTDSAGNTSTAATQTITLDNSAPSVLTITTPIEGDGRVNAAEDDDVLVAGSGAEAGNSVKVTISDGASEVERTVTADGSGNWTLSGSELNVSGLTNGTLTVRATQFDSAGNESTAATQSITLDNSAPSALTITTPIEGDGLVNAAEDDDVLVAGSGAEAGNSVKVTIGDGSSEVERTVTADSSGNWTLSGSELNVSGLNNGTLTVSAEQTDTAGNTSTAATQTITLDNSAPSAVTITTPIETDGIVNAAEDDDVLITGSGAEAGNSVKVTISDGANEVERTVTADSSGNWTLSGSELNVSGLNNGTLTVSAEQTDSAGNTSTAATQTITLDNSAPSALTITTPIEGDGRVNAAEDDDVLVAGSGAEAGNSVKVTISDGASEVERTVTADGSGNWTLSGSELNVSGLTNGTLTVRATQFDSAGNESTAATQSITLDNSAPSALTITTPIEGDGLVNAAEDDDVLVAGSGAEAGNSVKVTIGDGSSEVERTVTADSSGNWTLSGSELNVSGLNNGTLTVSAEQTDTAGNTSTAATQTITLDNSAPSAVTITTPIETDGIVNAAEDDDVLITGSGAEAGNSVKVTISDGANEVERTVTADSSGNWTLSGSELNVSGLNNGTLTVSAEQTDSAGNTSTAATQTITLDNSAPSALTITTPIEGDGRVNAAEDDDVLVAGSGAEAGNSVKVTISDGASSVERTVTADSSGNWTLSGSELNVSGLNNGSLTVSAEQTDSAGNTSTAATQTITLDNSAPSAVTITTPIEIDGIVNAAEDDDVLIAGSGAEAGNSVKVTISDGANQVDRTVTADSSGNWTLSGSELNVSGLNNGTLTVSAEQTDSAGNTSTAATQTITLDNSAPSAVTITTPIETDGIVNAAEDDDVLITGSGAEAGNSVKVTISDGANEVERTVTADSSGNWTLSGSELNVSGLNNGTLTVSAEQTDSAGNTSTAATQTITLDNSAPSALTITTPIEGDGRVNAAEDDDVLVAGSGAEAGNSVKVTISDGASSVERTVTADSSGNWTLSGSELNVSGLTNGTLTVSAVQTDSAGNTSTAATQTITLDNSAPSAVTITTPIEIDGIVNAAEDDDVLIAGSGAEAGNSVKVTISDGANQVDRTVTADSSGNWTLSGSELNVSGLNNGTLTVSAEQTDTAGNTSTAATQTITLDNSAPSALTITTPIEIDGIVNAAEDDDVLIAGSGAEAGNIVQVTISDGTSSVDRTVTADSSGNWTLSGSELNVSGLTNGTLTVSAIQTDSAGNTSTAATQTITLDNSAPSAVTITTPIETDGIVNAAEDDDVLVAGTGAEAGNSVKVTISDGASEVERTVTADSSGNWTLSGSELNVSGLTNGTLTVSAEQTDSAGNTSTAATQTITLDNSAPSAVTITTPIEIDGIVNAAEDNDVLIAGSGAEAGNSVKVTISDGANQVDRTVTADSSGNWTLSGSELNVSGLNNGTLTVSAEQTDTAGNTSTAATQTITLDNSAPSALTITTPIEIDGIVNAAEDDDVLIAGSGAEAGNSVQVTISDGTSSVDRTVTADSSGNWTLSGSELNVSGLTNGTLTVSAIQTDSAGNTSTAATQTITLDNSAPSAVTITTPIETDGIVNAAEDDDVLIAGTGAEAGNSVKVTISDGASSVERTVTADSSGNWTLSGSELNVSGLNNGSLTVSAEQTDTAGNTSSAATQTITLDNNAPSAVTITTPIETDGVVNAEEDDDVLIAGSGAEAGNSVKVTISDGANEVDRTVTADSSGNWTLSGSELNVSGLNNGTLTVSAEQTDSAGNTSTAATQTITLDNSAPSALTITTPIETDDIVNAAEDDDVLIEGSGAEAGNSVKVTISDGSSSVERTVTADSSGNWTLSGNELNVSGLTSGTLTITAEQTDTAGNVSASASETVTLDNTTPSGHTAAIDQTLIDRSNESALSFTLSGLESTGSFTYQLSDGTNTVSGNGSVAITSSSQQVTNVDVSSLAEGTLTLTVIVADEAGNSAEGVTASVTKKYNVAPVLSGTPATSINEDEAYSFVPTLTDSDDTDTHTFSIVNMPGWAAFDTTTGALTGTPTDSDVGTYSDIQISVSDGTDQHTLTAFSIEVINTNDAPVGQNFTFTLDEAATLTVTANDGLLSNATDDDSDSGDALTASAVSQPQYGQLTLNTDGSFSYQHDGSENHSDSFTFQVVDSSNATSATQTVTLTINAVADAPTTVNDTATTNEDEAVTINLLSNDSDPEGDMVASSAAIVTQPTKGSVSIENGVVTYTPNANENGQDTFTYTVKDAALNTSNEATATVTITAINDTPTVQNFAVNIDEDNASDALAVRAGASDVEDGNPTGDIAVATQPTKGSVAIDQNAGTLVYTPSANETGTDSFTYTITDSEGSTSEPATVSVTIGAVNDKPIVADDSVTTNEDVGVTLAILDNDSDVEDEGFNGANVTLEDQGSGAGSYAKADVSILADGSLQISPKQDENGTFSFTYTLTDSEGLTSDAATVTVTLTPVNDAPVAVDNIAEVAEEGSFEVNVLGNDTDVDENDSFNLSSVTVVQAPASGQAQVNAAGAIVYTPNENFSGEDTFTYTVADAAGAVSNEATVTMTVTPVNDAPVISGTPATEVNEDSSYSFTPTSSDVDGDTLTFSIQNAPQWATFDTSTGTLSGTPSNDDVGSYQGIVISVTDGTETVSLTSFDITVSNTNDAPTISGTPATSVDEDSAYSFTPSASDVDSDDTLTFSIANQPDWASFDTQTGTLSGTPANEHVGTTSDIVISVSDGSETVALTGFSITVVNTNDAPVISGTPATSVNEDSGYSFVPSASDVDAGDTLTFSVANLPSWASFSTSTGAISGTPGNSDVGVYQGIVVSVSDGTETVSLDAFAITVVNVNDAPIITGTPGTSVNEDSAYSFTPVASDIDGDNLTFSIANKPDWASFDTQTGILSGTPVNGDVGTTNDIVISVSDGSVSVSLAAFSLTVVNINDVPEISGTPATSVNEDAVYSFTPSASDVDAGDVLTFSVSNKPSWASFNTATGTLSGTPTDADVGTDTQIVITVSDGTAQQSLSSFDIEVINTNDAPIAQDFSFGLDEGQLLTVTSTLGLLSTASDDDLDSGDSLSVSALSQPQHGVLTLNADGSFNYQHDGSENTSDSFTFQVTDAQNAASATHTVSLTINPVDEAPTAVDDSATTNEDTAVQIALLDNDSDPEGNMNAASAVVVTAPSKGAVSIVNGIATYTPASNENGQDSFTYTVADTALNTSEQATVVVTITPVNDVPVAANLTLSTDEDTPSAALAVRAAATDIEDGVPSGVVTLTSTPSLGVVSLDQDAGTLVYTPNTNEVGEETFTYTIADSEGLVSASANITVNIGAINDRPVVGDDAVTTDEDVTVVLDILANDSDVEDQGFNGANVTLEDQGNGAGSYAKADVTILADGTLEIAPKQDETGTFSFTYTLTDSEGLASLPATVTVTLTPVNDAPVAVDNSVELQEEGAFEVNVLGNDFDVDEGDSFDLSSVTVVNAPQNGQTTVTAQGTIIYTANTNYFGDDSFTYTVRDQAGAVSNEATVSLSVTPINDAPVVEGQVLSLNEDETLLVTLSGTDPDADTLIYSIVSGVSSGALQQQSDTTWIYTPNADFNGSDSFNFMANDGALDSNTATVTLTVNSVNDAPVISGTPDTSIVHNTPYSFTPQASDVDGDALTFAIANQPVWAQFDTATGTLSGTPSRDDEGVYSNIVISVTDGTEQTALSAFEIDVQFVNNQPIANNMDIVVNEDGTTSFVADTSDEDGDTVTVSIDRQPVSGLLVLQGNTFTYTPFGNFNGLDSFSYIANDGSLDSAAGEVKITINSVNDLPLAVNDSFVFEPQANNTYILDVLANDTDADAGDVLSIVGAKASVGSVSIADGTLSYQAQADTQGLIVIDYLIEDSQKARSKATAQLQINSAPANTLPVITVPADVTTDAMGLFTKVALGTATAVDGNGNTIAVSLVDGTTLFAPGTHFVYWQATDSQGLQSIATQNVFVNPLISLEKDTTVAEEQSHTVNVFLNGPAPSYPVTISYTVSGTADAADHDLVDGQVVIESGTSAQISFNVFGDGVVEGNENIVITLADSLNRGAKSSSTVTIVEENVAPTISTSVTQAGETRSLLTVNDELVTVTVTARDANPQDNVTLTWNSIDNALTNLSTEENTFVFSTSALAEGIYQLTVTATDDAQPSLTSVSDIYLEVVAELQELTQVDTDGDLIPDDEEGYADSDGDGIPDFQDAITECNVMQEQAAESAQYLVEGEPGVCLRKGATVAQNSTGGIQLLEDELPGDGDAINIGGLFDFIATGLPQAGDTYNIVIPQRRPIPANAVYRKLKNDEWVDFVVSGGNAILSAAGEPGYCPPPGSNEWTEGLTEGDWCVQLQIVDGGPNDDDGMANRSVVDPGGIAVPKTNNTLPVATADEVTIASGQQITIDVLENDTDADGNTLTITGATVDFGAVSIVDNKLVYMPPATFVGVATIEYSISDGQGGTSNSQAIVNLTVNSAPTAMLDVASTDDRTSLVIDVLANDSDADGDELFLISAVATHGKATVNIDGTLTYEPKVGFSGEDIIVYQVRDSKDAVSKGIVKVTVSGYQTVNVENKSSGGLGGLLVIMMSALILRRRRNSKLPAYTLLTTSCLLADPVLAEQWRVEAMVGKAEADYQAPTSVGGLTVGTIDDSSESWSAGAYYELMPKWEVGIRYIDLGQGRLALTGQSLTPDTAHELVARATPVLPEGFALQTGFELLRHERFSAALFLGAFDWEYQVDSTRNSKHLLQYEKEGTSAYGGITLGYDVLENTAINVSYSYYNISENAVNEISAGVSMKF</sequence>
<dbReference type="SUPFAM" id="SSF141072">
    <property type="entry name" value="CalX-like"/>
    <property type="match status" value="1"/>
</dbReference>
<dbReference type="PROSITE" id="PS00221">
    <property type="entry name" value="MIP"/>
    <property type="match status" value="1"/>
</dbReference>
<dbReference type="InterPro" id="IPR011250">
    <property type="entry name" value="OMP/PagP_B-barrel"/>
</dbReference>
<dbReference type="NCBIfam" id="NF012211">
    <property type="entry name" value="tand_rpt_95"/>
    <property type="match status" value="14"/>
</dbReference>
<dbReference type="Gene3D" id="2.60.40.10">
    <property type="entry name" value="Immunoglobulins"/>
    <property type="match status" value="32"/>
</dbReference>